<evidence type="ECO:0000313" key="3">
    <source>
        <dbReference type="Proteomes" id="UP000253141"/>
    </source>
</evidence>
<proteinExistence type="predicted"/>
<dbReference type="AlphaFoldDB" id="A0A369IGD4"/>
<keyword evidence="1" id="KW-0732">Signal</keyword>
<accession>A0A369IGD4</accession>
<evidence type="ECO:0000313" key="2">
    <source>
        <dbReference type="EMBL" id="RDB07407.1"/>
    </source>
</evidence>
<keyword evidence="3" id="KW-1185">Reference proteome</keyword>
<gene>
    <name evidence="2" type="ORF">DVG78_05235</name>
</gene>
<dbReference type="InterPro" id="IPR011990">
    <property type="entry name" value="TPR-like_helical_dom_sf"/>
</dbReference>
<reference evidence="2 3" key="1">
    <citation type="submission" date="2018-07" db="EMBL/GenBank/DDBJ databases">
        <title>Genome analysis of Runella aurantiaca.</title>
        <authorList>
            <person name="Yang X."/>
        </authorList>
    </citation>
    <scope>NUCLEOTIDE SEQUENCE [LARGE SCALE GENOMIC DNA]</scope>
    <source>
        <strain evidence="2 3">YX9</strain>
    </source>
</reference>
<protein>
    <recommendedName>
        <fullName evidence="4">Tetratricopeptide repeat protein</fullName>
    </recommendedName>
</protein>
<sequence>MKTLAFLLALISSFGFAQNRQRIDSLKYELAIAKTDTSRVLIMAQLCNGYRPSKPDSAVFFGEKRMALAEKIKFPKGMIRNTTNYGRVMLDLGNIPKSLAMQFKALQMAKENNLLGETGP</sequence>
<dbReference type="EMBL" id="QPIW01000002">
    <property type="protein sequence ID" value="RDB07407.1"/>
    <property type="molecule type" value="Genomic_DNA"/>
</dbReference>
<dbReference type="Gene3D" id="1.25.40.10">
    <property type="entry name" value="Tetratricopeptide repeat domain"/>
    <property type="match status" value="1"/>
</dbReference>
<feature type="chain" id="PRO_5016927706" description="Tetratricopeptide repeat protein" evidence="1">
    <location>
        <begin position="18"/>
        <end position="120"/>
    </location>
</feature>
<organism evidence="2 3">
    <name type="scientific">Runella aurantiaca</name>
    <dbReference type="NCBI Taxonomy" id="2282308"/>
    <lineage>
        <taxon>Bacteria</taxon>
        <taxon>Pseudomonadati</taxon>
        <taxon>Bacteroidota</taxon>
        <taxon>Cytophagia</taxon>
        <taxon>Cytophagales</taxon>
        <taxon>Spirosomataceae</taxon>
        <taxon>Runella</taxon>
    </lineage>
</organism>
<dbReference type="Proteomes" id="UP000253141">
    <property type="component" value="Unassembled WGS sequence"/>
</dbReference>
<name>A0A369IGD4_9BACT</name>
<evidence type="ECO:0000256" key="1">
    <source>
        <dbReference type="SAM" id="SignalP"/>
    </source>
</evidence>
<comment type="caution">
    <text evidence="2">The sequence shown here is derived from an EMBL/GenBank/DDBJ whole genome shotgun (WGS) entry which is preliminary data.</text>
</comment>
<feature type="signal peptide" evidence="1">
    <location>
        <begin position="1"/>
        <end position="17"/>
    </location>
</feature>
<evidence type="ECO:0008006" key="4">
    <source>
        <dbReference type="Google" id="ProtNLM"/>
    </source>
</evidence>